<evidence type="ECO:0000313" key="5">
    <source>
        <dbReference type="EMBL" id="RYU64596.1"/>
    </source>
</evidence>
<dbReference type="EMBL" id="SEZN01000014">
    <property type="protein sequence ID" value="RYU64596.1"/>
    <property type="molecule type" value="Genomic_DNA"/>
</dbReference>
<keyword evidence="8" id="KW-1185">Reference proteome</keyword>
<name>A0A4Q5KML6_9GAMM</name>
<evidence type="ECO:0000313" key="3">
    <source>
        <dbReference type="EMBL" id="RYU47714.1"/>
    </source>
</evidence>
<dbReference type="EMBL" id="SEZJ01000003">
    <property type="protein sequence ID" value="RYU47714.1"/>
    <property type="molecule type" value="Genomic_DNA"/>
</dbReference>
<evidence type="ECO:0000259" key="2">
    <source>
        <dbReference type="Pfam" id="PF25583"/>
    </source>
</evidence>
<accession>A0A4Q5KML6</accession>
<dbReference type="Proteomes" id="UP000293465">
    <property type="component" value="Unassembled WGS sequence"/>
</dbReference>
<dbReference type="PROSITE" id="PS52050">
    <property type="entry name" value="WYL"/>
    <property type="match status" value="1"/>
</dbReference>
<feature type="domain" description="WCX" evidence="2">
    <location>
        <begin position="254"/>
        <end position="325"/>
    </location>
</feature>
<dbReference type="InterPro" id="IPR057727">
    <property type="entry name" value="WCX_dom"/>
</dbReference>
<dbReference type="Proteomes" id="UP000294166">
    <property type="component" value="Unassembled WGS sequence"/>
</dbReference>
<dbReference type="AlphaFoldDB" id="A0A4Q5KML6"/>
<evidence type="ECO:0000313" key="7">
    <source>
        <dbReference type="Proteomes" id="UP000294063"/>
    </source>
</evidence>
<dbReference type="OrthoDB" id="9807255at2"/>
<feature type="domain" description="WYL" evidence="1">
    <location>
        <begin position="157"/>
        <end position="224"/>
    </location>
</feature>
<dbReference type="PANTHER" id="PTHR34580">
    <property type="match status" value="1"/>
</dbReference>
<protein>
    <submittedName>
        <fullName evidence="3">WYL domain-containing protein</fullName>
    </submittedName>
</protein>
<dbReference type="PANTHER" id="PTHR34580:SF9">
    <property type="entry name" value="SLL5097 PROTEIN"/>
    <property type="match status" value="1"/>
</dbReference>
<reference evidence="6 7" key="1">
    <citation type="submission" date="2019-02" db="EMBL/GenBank/DDBJ databases">
        <title>Genome sequences of Aliivibrio finisterrensis strains from farmed Atlantic salmon.</title>
        <authorList>
            <person name="Bowman J.P."/>
        </authorList>
    </citation>
    <scope>NUCLEOTIDE SEQUENCE [LARGE SCALE GENOMIC DNA]</scope>
    <source>
        <strain evidence="5 8">A21</strain>
        <strain evidence="3 6">A32</strain>
        <strain evidence="4 7">A46</strain>
    </source>
</reference>
<proteinExistence type="predicted"/>
<dbReference type="InterPro" id="IPR051534">
    <property type="entry name" value="CBASS_pafABC_assoc_protein"/>
</dbReference>
<gene>
    <name evidence="3" type="ORF">ERW49_05045</name>
    <name evidence="5" type="ORF">ERW53_09310</name>
    <name evidence="4" type="ORF">ERW57_09790</name>
</gene>
<sequence>MIVTLCLILTLLIRLLIVEQLSRLSIIHKLLSQSKYPVPKSKLLEALECSESTFKRILRKINDEFDASISYDRELKGYAYDSDSHQLPLSYLNFTDKEWFALLTAEKLFTDLHTGSLNKELEGIKHVLQKTKNRATDFGIANKIEIRSAIRPINHADVFNQITAALWAESSVDIEYQDSSQNTTVRTLSPQKVFLYKDAWYLLAWCHLRSEIRIFSLNRLKSAKEGDTPFTALPEESVHAYLKNSYGLMVGETQYQAILCFEQSVAPWVLDHTWHSEQQIETQDNGDLILSFFFSDHRELVREIMRFQPNVTVVSPAFLKESVEQCLLKAVEKIQKDRSGSVCDLAVQ</sequence>
<dbReference type="InterPro" id="IPR026881">
    <property type="entry name" value="WYL_dom"/>
</dbReference>
<evidence type="ECO:0000313" key="8">
    <source>
        <dbReference type="Proteomes" id="UP000294166"/>
    </source>
</evidence>
<evidence type="ECO:0000259" key="1">
    <source>
        <dbReference type="Pfam" id="PF13280"/>
    </source>
</evidence>
<organism evidence="3 6">
    <name type="scientific">Aliivibrio finisterrensis</name>
    <dbReference type="NCBI Taxonomy" id="511998"/>
    <lineage>
        <taxon>Bacteria</taxon>
        <taxon>Pseudomonadati</taxon>
        <taxon>Pseudomonadota</taxon>
        <taxon>Gammaproteobacteria</taxon>
        <taxon>Vibrionales</taxon>
        <taxon>Vibrionaceae</taxon>
        <taxon>Aliivibrio</taxon>
    </lineage>
</organism>
<dbReference type="Pfam" id="PF13280">
    <property type="entry name" value="WYL"/>
    <property type="match status" value="1"/>
</dbReference>
<dbReference type="EMBL" id="SEZK01000014">
    <property type="protein sequence ID" value="RYU51398.1"/>
    <property type="molecule type" value="Genomic_DNA"/>
</dbReference>
<comment type="caution">
    <text evidence="3">The sequence shown here is derived from an EMBL/GenBank/DDBJ whole genome shotgun (WGS) entry which is preliminary data.</text>
</comment>
<dbReference type="Pfam" id="PF25583">
    <property type="entry name" value="WCX"/>
    <property type="match status" value="1"/>
</dbReference>
<evidence type="ECO:0000313" key="4">
    <source>
        <dbReference type="EMBL" id="RYU51398.1"/>
    </source>
</evidence>
<dbReference type="Proteomes" id="UP000294063">
    <property type="component" value="Unassembled WGS sequence"/>
</dbReference>
<evidence type="ECO:0000313" key="6">
    <source>
        <dbReference type="Proteomes" id="UP000293465"/>
    </source>
</evidence>